<dbReference type="InterPro" id="IPR002372">
    <property type="entry name" value="PQQ_rpt_dom"/>
</dbReference>
<feature type="domain" description="AMP-dependent synthetase/ligase" evidence="1">
    <location>
        <begin position="82"/>
        <end position="419"/>
    </location>
</feature>
<feature type="domain" description="Pyrrolo-quinoline quinone repeat" evidence="2">
    <location>
        <begin position="714"/>
        <end position="1054"/>
    </location>
</feature>
<dbReference type="OrthoDB" id="408177at2759"/>
<dbReference type="Gene3D" id="3.40.50.12780">
    <property type="entry name" value="N-terminal domain of ligase-like"/>
    <property type="match status" value="1"/>
</dbReference>
<dbReference type="Gene3D" id="2.130.10.10">
    <property type="entry name" value="YVTN repeat-like/Quinoprotein amine dehydrogenase"/>
    <property type="match status" value="2"/>
</dbReference>
<dbReference type="Pfam" id="PF13570">
    <property type="entry name" value="Beta-prop_ACSF4"/>
    <property type="match status" value="1"/>
</dbReference>
<dbReference type="OMA" id="NGNVICC"/>
<dbReference type="STRING" id="7266.A0A3B0K7F9"/>
<dbReference type="InterPro" id="IPR042099">
    <property type="entry name" value="ANL_N_sf"/>
</dbReference>
<dbReference type="PANTHER" id="PTHR44394">
    <property type="entry name" value="BETA-ALANINE-ACTIVATING ENZYME"/>
    <property type="match status" value="1"/>
</dbReference>
<evidence type="ECO:0000259" key="2">
    <source>
        <dbReference type="Pfam" id="PF13570"/>
    </source>
</evidence>
<gene>
    <name evidence="3" type="ORF">DGUA_6G013225</name>
</gene>
<dbReference type="SUPFAM" id="SSF56801">
    <property type="entry name" value="Acetyl-CoA synthetase-like"/>
    <property type="match status" value="1"/>
</dbReference>
<organism evidence="3 4">
    <name type="scientific">Drosophila guanche</name>
    <name type="common">Fruit fly</name>
    <dbReference type="NCBI Taxonomy" id="7266"/>
    <lineage>
        <taxon>Eukaryota</taxon>
        <taxon>Metazoa</taxon>
        <taxon>Ecdysozoa</taxon>
        <taxon>Arthropoda</taxon>
        <taxon>Hexapoda</taxon>
        <taxon>Insecta</taxon>
        <taxon>Pterygota</taxon>
        <taxon>Neoptera</taxon>
        <taxon>Endopterygota</taxon>
        <taxon>Diptera</taxon>
        <taxon>Brachycera</taxon>
        <taxon>Muscomorpha</taxon>
        <taxon>Ephydroidea</taxon>
        <taxon>Drosophilidae</taxon>
        <taxon>Drosophila</taxon>
        <taxon>Sophophora</taxon>
    </lineage>
</organism>
<proteinExistence type="predicted"/>
<dbReference type="InterPro" id="IPR000873">
    <property type="entry name" value="AMP-dep_synth/lig_dom"/>
</dbReference>
<keyword evidence="4" id="KW-1185">Reference proteome</keyword>
<dbReference type="GO" id="GO:0043041">
    <property type="term" value="P:amino acid activation for nonribosomal peptide biosynthetic process"/>
    <property type="evidence" value="ECO:0007669"/>
    <property type="project" value="TreeGrafter"/>
</dbReference>
<name>A0A3B0K7F9_DROGU</name>
<evidence type="ECO:0000313" key="4">
    <source>
        <dbReference type="Proteomes" id="UP000268350"/>
    </source>
</evidence>
<dbReference type="InterPro" id="IPR052091">
    <property type="entry name" value="Beta-ala_Activ/Resist"/>
</dbReference>
<evidence type="ECO:0000259" key="1">
    <source>
        <dbReference type="Pfam" id="PF00501"/>
    </source>
</evidence>
<dbReference type="InterPro" id="IPR011047">
    <property type="entry name" value="Quinoprotein_ADH-like_sf"/>
</dbReference>
<sequence>MEANVETIKIKTELDEDGAQQDTENASGSEKCVPELEIKTEPDMDIGKTCVEEAKKLYDISRLRAFGSVPFFIKRLELKDFPLSYHKAMCLVERLLAWLRRNKVPNGIGIGFRIAQNMPSSCLLILAILNHKCHFFATDKMLMSKALHGQMCAAGVDYLVVCGHMSVGVIYFERIDIFLVYNEEYKLFKVKHTPDDPPAQAKKPLPANMCYTITTTGTTGTPKLIYVPYECIAPNVLALSQKLNVSMADIIYLGTPSTFDPFVVELFLALQTGASLLISHQTMREAPSKVLNALFPRSMSAPGITILQMTPSLFRQFGATAIRERILTNSSTLRVLLLGGEQFPSSAELITWMDPSVLLQKHICNIYGITEVSCWSLMHIIHSLQMQMPLGTPIDDVTVFRVQYQSDRNMQHGELFIGSAIRRCYIPEIDDVEGVKDDSEICFRSTGDLVIRLEDESICYGERANDVVKRAGNRISLGLITRKIEKCLPSGELAICLWLEQLQKLICCIRTLEIKTKVQQRAQTFDILSKLLNAEQPDRFIYLQHFPCNVHGKLDKELLLKECMPLAQPAQEILKSFLQDRLECVDVSSEKATKKARLECSQPCGYELSFRQAGGTSFHAITICREIGLQMCIDDEQRHVFEMLLDENVPLRTVLRFLDTAKLVANNTKLKPIEPQANKTATGASGSSGTCGLTITRFEQPEIRFQIYWKVNFGKCIDSPVTQYEGRYVCVGSHSHILRTLDPQTGIEQSSLQLPDRIECKVTFLSEQLAMVGCYDGCLYGFNPLTGDIVWRVEIGGMIKAQPFLTADGSRIVVCSYAEDYNVFCLSAERQEVLWCLRIGEKPIFASPLELPNEQSLIICNLNGDYARVALTDGSLEWLNKCRGPLFATPVLLDSKPNHFLCAEVAGRILACHVGNGMIMATYTAEGNVFSSLVVKKPPTQMGYSFVIFGCMNHHVYCLRCNTGSGRKPVTFELNWKVDTGAPVYATPTLLIIQLLGYLVWSCSTDGRVILMNFHNGQIRWSTKLPGQIFSTSCCIESLRRVYVGCRDNFLYSLGI</sequence>
<dbReference type="Pfam" id="PF00501">
    <property type="entry name" value="AMP-binding"/>
    <property type="match status" value="1"/>
</dbReference>
<evidence type="ECO:0000313" key="3">
    <source>
        <dbReference type="EMBL" id="SPP81576.1"/>
    </source>
</evidence>
<dbReference type="AlphaFoldDB" id="A0A3B0K7F9"/>
<dbReference type="PANTHER" id="PTHR44394:SF1">
    <property type="entry name" value="BETA-ALANINE-ACTIVATING ENZYME"/>
    <property type="match status" value="1"/>
</dbReference>
<reference evidence="4" key="1">
    <citation type="submission" date="2018-01" db="EMBL/GenBank/DDBJ databases">
        <authorList>
            <person name="Alioto T."/>
            <person name="Alioto T."/>
        </authorList>
    </citation>
    <scope>NUCLEOTIDE SEQUENCE [LARGE SCALE GENOMIC DNA]</scope>
</reference>
<accession>A0A3B0K7F9</accession>
<protein>
    <submittedName>
        <fullName evidence="3">Blast:Acyl-CoA synthetase family member 4 homolog</fullName>
    </submittedName>
</protein>
<dbReference type="InterPro" id="IPR015943">
    <property type="entry name" value="WD40/YVTN_repeat-like_dom_sf"/>
</dbReference>
<dbReference type="SUPFAM" id="SSF50998">
    <property type="entry name" value="Quinoprotein alcohol dehydrogenase-like"/>
    <property type="match status" value="1"/>
</dbReference>
<dbReference type="EMBL" id="OUUW01000006">
    <property type="protein sequence ID" value="SPP81576.1"/>
    <property type="molecule type" value="Genomic_DNA"/>
</dbReference>
<dbReference type="Proteomes" id="UP000268350">
    <property type="component" value="Unassembled WGS sequence"/>
</dbReference>